<dbReference type="InterPro" id="IPR013785">
    <property type="entry name" value="Aldolase_TIM"/>
</dbReference>
<protein>
    <recommendedName>
        <fullName evidence="6">Ribulose-phosphate 3-epimerase</fullName>
    </recommendedName>
</protein>
<sequence>MFDGVQLNDPGALTFGPQMVQAIRRFSSAVTSLKLDVHLVVDRPSRYIQALAKAGADRVILQLESLSGVDHDRLKEAVEQCQEVKRAGMRCGVCIAPSTPCSQVLELVSMGCVDVVNLLAVEPGFGGQKFQVSVKEKIQQLRSFIDEHRIPDLIMVDGGINTQTARLCLEAAGASSLVAGSFVFNHKLGVLQALEEIR</sequence>
<dbReference type="GO" id="GO:0016857">
    <property type="term" value="F:racemase and epimerase activity, acting on carbohydrates and derivatives"/>
    <property type="evidence" value="ECO:0007669"/>
    <property type="project" value="InterPro"/>
</dbReference>
<evidence type="ECO:0000313" key="4">
    <source>
        <dbReference type="EnsemblProtists" id="EKX38346"/>
    </source>
</evidence>
<accession>L1IPZ4</accession>
<dbReference type="Gene3D" id="3.20.20.70">
    <property type="entry name" value="Aldolase class I"/>
    <property type="match status" value="1"/>
</dbReference>
<evidence type="ECO:0000256" key="1">
    <source>
        <dbReference type="ARBA" id="ARBA00022723"/>
    </source>
</evidence>
<dbReference type="KEGG" id="gtt:GUITHDRAFT_89389"/>
<dbReference type="AlphaFoldDB" id="L1IPZ4"/>
<name>L1IPZ4_GUITC</name>
<keyword evidence="5" id="KW-1185">Reference proteome</keyword>
<proteinExistence type="predicted"/>
<dbReference type="OrthoDB" id="203824at2759"/>
<evidence type="ECO:0008006" key="6">
    <source>
        <dbReference type="Google" id="ProtNLM"/>
    </source>
</evidence>
<reference evidence="3 5" key="1">
    <citation type="journal article" date="2012" name="Nature">
        <title>Algal genomes reveal evolutionary mosaicism and the fate of nucleomorphs.</title>
        <authorList>
            <consortium name="DOE Joint Genome Institute"/>
            <person name="Curtis B.A."/>
            <person name="Tanifuji G."/>
            <person name="Burki F."/>
            <person name="Gruber A."/>
            <person name="Irimia M."/>
            <person name="Maruyama S."/>
            <person name="Arias M.C."/>
            <person name="Ball S.G."/>
            <person name="Gile G.H."/>
            <person name="Hirakawa Y."/>
            <person name="Hopkins J.F."/>
            <person name="Kuo A."/>
            <person name="Rensing S.A."/>
            <person name="Schmutz J."/>
            <person name="Symeonidi A."/>
            <person name="Elias M."/>
            <person name="Eveleigh R.J."/>
            <person name="Herman E.K."/>
            <person name="Klute M.J."/>
            <person name="Nakayama T."/>
            <person name="Obornik M."/>
            <person name="Reyes-Prieto A."/>
            <person name="Armbrust E.V."/>
            <person name="Aves S.J."/>
            <person name="Beiko R.G."/>
            <person name="Coutinho P."/>
            <person name="Dacks J.B."/>
            <person name="Durnford D.G."/>
            <person name="Fast N.M."/>
            <person name="Green B.R."/>
            <person name="Grisdale C.J."/>
            <person name="Hempel F."/>
            <person name="Henrissat B."/>
            <person name="Hoppner M.P."/>
            <person name="Ishida K."/>
            <person name="Kim E."/>
            <person name="Koreny L."/>
            <person name="Kroth P.G."/>
            <person name="Liu Y."/>
            <person name="Malik S.B."/>
            <person name="Maier U.G."/>
            <person name="McRose D."/>
            <person name="Mock T."/>
            <person name="Neilson J.A."/>
            <person name="Onodera N.T."/>
            <person name="Poole A.M."/>
            <person name="Pritham E.J."/>
            <person name="Richards T.A."/>
            <person name="Rocap G."/>
            <person name="Roy S.W."/>
            <person name="Sarai C."/>
            <person name="Schaack S."/>
            <person name="Shirato S."/>
            <person name="Slamovits C.H."/>
            <person name="Spencer D.F."/>
            <person name="Suzuki S."/>
            <person name="Worden A.Z."/>
            <person name="Zauner S."/>
            <person name="Barry K."/>
            <person name="Bell C."/>
            <person name="Bharti A.K."/>
            <person name="Crow J.A."/>
            <person name="Grimwood J."/>
            <person name="Kramer R."/>
            <person name="Lindquist E."/>
            <person name="Lucas S."/>
            <person name="Salamov A."/>
            <person name="McFadden G.I."/>
            <person name="Lane C.E."/>
            <person name="Keeling P.J."/>
            <person name="Gray M.W."/>
            <person name="Grigoriev I.V."/>
            <person name="Archibald J.M."/>
        </authorList>
    </citation>
    <scope>NUCLEOTIDE SEQUENCE</scope>
    <source>
        <strain evidence="3 5">CCMP2712</strain>
    </source>
</reference>
<dbReference type="InterPro" id="IPR000056">
    <property type="entry name" value="Ribul_P_3_epim-like"/>
</dbReference>
<dbReference type="EMBL" id="JH993049">
    <property type="protein sequence ID" value="EKX38346.1"/>
    <property type="molecule type" value="Genomic_DNA"/>
</dbReference>
<dbReference type="PANTHER" id="PTHR11749">
    <property type="entry name" value="RIBULOSE-5-PHOSPHATE-3-EPIMERASE"/>
    <property type="match status" value="1"/>
</dbReference>
<reference evidence="4" key="3">
    <citation type="submission" date="2016-03" db="UniProtKB">
        <authorList>
            <consortium name="EnsemblProtists"/>
        </authorList>
    </citation>
    <scope>IDENTIFICATION</scope>
</reference>
<dbReference type="RefSeq" id="XP_005825326.1">
    <property type="nucleotide sequence ID" value="XM_005825269.1"/>
</dbReference>
<evidence type="ECO:0000256" key="2">
    <source>
        <dbReference type="ARBA" id="ARBA00023235"/>
    </source>
</evidence>
<dbReference type="EnsemblProtists" id="EKX38346">
    <property type="protein sequence ID" value="EKX38346"/>
    <property type="gene ID" value="GUITHDRAFT_89389"/>
</dbReference>
<dbReference type="GeneID" id="17295079"/>
<dbReference type="Proteomes" id="UP000011087">
    <property type="component" value="Unassembled WGS sequence"/>
</dbReference>
<dbReference type="STRING" id="905079.L1IPZ4"/>
<dbReference type="eggNOG" id="KOG3111">
    <property type="taxonomic scope" value="Eukaryota"/>
</dbReference>
<keyword evidence="2" id="KW-0413">Isomerase</keyword>
<evidence type="ECO:0000313" key="3">
    <source>
        <dbReference type="EMBL" id="EKX38346.1"/>
    </source>
</evidence>
<reference evidence="5" key="2">
    <citation type="submission" date="2012-11" db="EMBL/GenBank/DDBJ databases">
        <authorList>
            <person name="Kuo A."/>
            <person name="Curtis B.A."/>
            <person name="Tanifuji G."/>
            <person name="Burki F."/>
            <person name="Gruber A."/>
            <person name="Irimia M."/>
            <person name="Maruyama S."/>
            <person name="Arias M.C."/>
            <person name="Ball S.G."/>
            <person name="Gile G.H."/>
            <person name="Hirakawa Y."/>
            <person name="Hopkins J.F."/>
            <person name="Rensing S.A."/>
            <person name="Schmutz J."/>
            <person name="Symeonidi A."/>
            <person name="Elias M."/>
            <person name="Eveleigh R.J."/>
            <person name="Herman E.K."/>
            <person name="Klute M.J."/>
            <person name="Nakayama T."/>
            <person name="Obornik M."/>
            <person name="Reyes-Prieto A."/>
            <person name="Armbrust E.V."/>
            <person name="Aves S.J."/>
            <person name="Beiko R.G."/>
            <person name="Coutinho P."/>
            <person name="Dacks J.B."/>
            <person name="Durnford D.G."/>
            <person name="Fast N.M."/>
            <person name="Green B.R."/>
            <person name="Grisdale C."/>
            <person name="Hempe F."/>
            <person name="Henrissat B."/>
            <person name="Hoppner M.P."/>
            <person name="Ishida K.-I."/>
            <person name="Kim E."/>
            <person name="Koreny L."/>
            <person name="Kroth P.G."/>
            <person name="Liu Y."/>
            <person name="Malik S.-B."/>
            <person name="Maier U.G."/>
            <person name="McRose D."/>
            <person name="Mock T."/>
            <person name="Neilson J.A."/>
            <person name="Onodera N.T."/>
            <person name="Poole A.M."/>
            <person name="Pritham E.J."/>
            <person name="Richards T.A."/>
            <person name="Rocap G."/>
            <person name="Roy S.W."/>
            <person name="Sarai C."/>
            <person name="Schaack S."/>
            <person name="Shirato S."/>
            <person name="Slamovits C.H."/>
            <person name="Spencer D.F."/>
            <person name="Suzuki S."/>
            <person name="Worden A.Z."/>
            <person name="Zauner S."/>
            <person name="Barry K."/>
            <person name="Bell C."/>
            <person name="Bharti A.K."/>
            <person name="Crow J.A."/>
            <person name="Grimwood J."/>
            <person name="Kramer R."/>
            <person name="Lindquist E."/>
            <person name="Lucas S."/>
            <person name="Salamov A."/>
            <person name="McFadden G.I."/>
            <person name="Lane C.E."/>
            <person name="Keeling P.J."/>
            <person name="Gray M.W."/>
            <person name="Grigoriev I.V."/>
            <person name="Archibald J.M."/>
        </authorList>
    </citation>
    <scope>NUCLEOTIDE SEQUENCE</scope>
    <source>
        <strain evidence="5">CCMP2712</strain>
    </source>
</reference>
<dbReference type="PaxDb" id="55529-EKX38346"/>
<dbReference type="InterPro" id="IPR011060">
    <property type="entry name" value="RibuloseP-bd_barrel"/>
</dbReference>
<organism evidence="3">
    <name type="scientific">Guillardia theta (strain CCMP2712)</name>
    <name type="common">Cryptophyte</name>
    <dbReference type="NCBI Taxonomy" id="905079"/>
    <lineage>
        <taxon>Eukaryota</taxon>
        <taxon>Cryptophyceae</taxon>
        <taxon>Pyrenomonadales</taxon>
        <taxon>Geminigeraceae</taxon>
        <taxon>Guillardia</taxon>
    </lineage>
</organism>
<dbReference type="SUPFAM" id="SSF51366">
    <property type="entry name" value="Ribulose-phoshate binding barrel"/>
    <property type="match status" value="1"/>
</dbReference>
<dbReference type="Pfam" id="PF00834">
    <property type="entry name" value="Ribul_P_3_epim"/>
    <property type="match status" value="1"/>
</dbReference>
<dbReference type="GO" id="GO:0005975">
    <property type="term" value="P:carbohydrate metabolic process"/>
    <property type="evidence" value="ECO:0007669"/>
    <property type="project" value="InterPro"/>
</dbReference>
<dbReference type="GO" id="GO:0046872">
    <property type="term" value="F:metal ion binding"/>
    <property type="evidence" value="ECO:0007669"/>
    <property type="project" value="UniProtKB-KW"/>
</dbReference>
<evidence type="ECO:0000313" key="5">
    <source>
        <dbReference type="Proteomes" id="UP000011087"/>
    </source>
</evidence>
<gene>
    <name evidence="3" type="ORF">GUITHDRAFT_89389</name>
</gene>
<dbReference type="OMA" id="NDMAYIA"/>
<dbReference type="HOGENOM" id="CLU_054856_1_1_1"/>
<dbReference type="CDD" id="cd00429">
    <property type="entry name" value="RPE"/>
    <property type="match status" value="1"/>
</dbReference>
<keyword evidence="1" id="KW-0479">Metal-binding</keyword>